<sequence>MSEQATQETMQSPTPATAPAAKPAPKGITIADSAVRRLKELLEQRQTPEAGLRLAVRGGGCSGLQYAMEWSEKARERDKIFEKDGVRVFVDPKSYLYLIGTELVFEQTLMASGFKLNNPNVKAACGCGESFAV</sequence>
<evidence type="ECO:0000259" key="2">
    <source>
        <dbReference type="Pfam" id="PF01521"/>
    </source>
</evidence>
<dbReference type="SUPFAM" id="SSF89360">
    <property type="entry name" value="HesB-like domain"/>
    <property type="match status" value="1"/>
</dbReference>
<dbReference type="InterPro" id="IPR000361">
    <property type="entry name" value="ATAP_core_dom"/>
</dbReference>
<feature type="compositionally biased region" description="Polar residues" evidence="1">
    <location>
        <begin position="1"/>
        <end position="12"/>
    </location>
</feature>
<reference evidence="3 4" key="1">
    <citation type="submission" date="2021-02" db="EMBL/GenBank/DDBJ databases">
        <title>De Novo genome assembly of isolated myxobacteria.</title>
        <authorList>
            <person name="Stevens D.C."/>
        </authorList>
    </citation>
    <scope>NUCLEOTIDE SEQUENCE [LARGE SCALE GENOMIC DNA]</scope>
    <source>
        <strain evidence="4">SCPEA02</strain>
    </source>
</reference>
<dbReference type="InterPro" id="IPR016092">
    <property type="entry name" value="ATAP"/>
</dbReference>
<dbReference type="InterPro" id="IPR017870">
    <property type="entry name" value="FeS_cluster_insertion_CS"/>
</dbReference>
<keyword evidence="4" id="KW-1185">Reference proteome</keyword>
<dbReference type="InterPro" id="IPR035903">
    <property type="entry name" value="HesB-like_dom_sf"/>
</dbReference>
<organism evidence="3 4">
    <name type="scientific">Pyxidicoccus parkwayensis</name>
    <dbReference type="NCBI Taxonomy" id="2813578"/>
    <lineage>
        <taxon>Bacteria</taxon>
        <taxon>Pseudomonadati</taxon>
        <taxon>Myxococcota</taxon>
        <taxon>Myxococcia</taxon>
        <taxon>Myxococcales</taxon>
        <taxon>Cystobacterineae</taxon>
        <taxon>Myxococcaceae</taxon>
        <taxon>Pyxidicoccus</taxon>
    </lineage>
</organism>
<gene>
    <name evidence="3" type="ORF">JY651_06630</name>
</gene>
<evidence type="ECO:0000313" key="4">
    <source>
        <dbReference type="Proteomes" id="UP000662747"/>
    </source>
</evidence>
<evidence type="ECO:0000256" key="1">
    <source>
        <dbReference type="SAM" id="MobiDB-lite"/>
    </source>
</evidence>
<dbReference type="PANTHER" id="PTHR43011:SF1">
    <property type="entry name" value="IRON-SULFUR CLUSTER ASSEMBLY 2 HOMOLOG, MITOCHONDRIAL"/>
    <property type="match status" value="1"/>
</dbReference>
<dbReference type="EMBL" id="CP071090">
    <property type="protein sequence ID" value="QSQ24619.1"/>
    <property type="molecule type" value="Genomic_DNA"/>
</dbReference>
<dbReference type="PROSITE" id="PS01152">
    <property type="entry name" value="HESB"/>
    <property type="match status" value="1"/>
</dbReference>
<dbReference type="Gene3D" id="2.60.300.12">
    <property type="entry name" value="HesB-like domain"/>
    <property type="match status" value="1"/>
</dbReference>
<dbReference type="PANTHER" id="PTHR43011">
    <property type="entry name" value="IRON-SULFUR CLUSTER ASSEMBLY 2 HOMOLOG, MITOCHONDRIAL"/>
    <property type="match status" value="1"/>
</dbReference>
<name>A0ABX7P2C7_9BACT</name>
<feature type="domain" description="Core" evidence="2">
    <location>
        <begin position="28"/>
        <end position="129"/>
    </location>
</feature>
<dbReference type="NCBIfam" id="TIGR00049">
    <property type="entry name" value="iron-sulfur cluster assembly accessory protein"/>
    <property type="match status" value="1"/>
</dbReference>
<protein>
    <submittedName>
        <fullName evidence="3">Iron-sulfur cluster assembly accessory protein</fullName>
    </submittedName>
</protein>
<proteinExistence type="predicted"/>
<evidence type="ECO:0000313" key="3">
    <source>
        <dbReference type="EMBL" id="QSQ24619.1"/>
    </source>
</evidence>
<dbReference type="RefSeq" id="WP_206726181.1">
    <property type="nucleotide sequence ID" value="NZ_CP071090.1"/>
</dbReference>
<feature type="compositionally biased region" description="Low complexity" evidence="1">
    <location>
        <begin position="13"/>
        <end position="26"/>
    </location>
</feature>
<dbReference type="Proteomes" id="UP000662747">
    <property type="component" value="Chromosome"/>
</dbReference>
<feature type="region of interest" description="Disordered" evidence="1">
    <location>
        <begin position="1"/>
        <end position="26"/>
    </location>
</feature>
<accession>A0ABX7P2C7</accession>
<dbReference type="Pfam" id="PF01521">
    <property type="entry name" value="Fe-S_biosyn"/>
    <property type="match status" value="1"/>
</dbReference>